<dbReference type="SMART" id="SM00959">
    <property type="entry name" value="Rho_N"/>
    <property type="match status" value="1"/>
</dbReference>
<dbReference type="InterPro" id="IPR004665">
    <property type="entry name" value="Term_rho"/>
</dbReference>
<feature type="compositionally biased region" description="Low complexity" evidence="12">
    <location>
        <begin position="74"/>
        <end position="83"/>
    </location>
</feature>
<reference evidence="15" key="2">
    <citation type="journal article" date="2022" name="Pest Manag. Sci.">
        <title>Glutamicibacter halophytocola-mediated host fitness of potato tuber moth on Solanaceae crops.</title>
        <authorList>
            <person name="Wang W."/>
            <person name="Xiao G."/>
            <person name="Du G."/>
            <person name="Chang L."/>
            <person name="Yang Y."/>
            <person name="Ye J."/>
            <person name="Chen B."/>
        </authorList>
    </citation>
    <scope>NUCLEOTIDE SEQUENCE</scope>
    <source>
        <strain evidence="15">S2</strain>
    </source>
</reference>
<dbReference type="GO" id="GO:0005524">
    <property type="term" value="F:ATP binding"/>
    <property type="evidence" value="ECO:0007669"/>
    <property type="project" value="UniProtKB-UniRule"/>
</dbReference>
<feature type="region of interest" description="Disordered" evidence="12">
    <location>
        <begin position="58"/>
        <end position="372"/>
    </location>
</feature>
<proteinExistence type="inferred from homology"/>
<comment type="caution">
    <text evidence="9">Lacks conserved residue(s) required for the propagation of feature annotation.</text>
</comment>
<organism evidence="15 17">
    <name type="scientific">Glutamicibacter halophytocola</name>
    <dbReference type="NCBI Taxonomy" id="1933880"/>
    <lineage>
        <taxon>Bacteria</taxon>
        <taxon>Bacillati</taxon>
        <taxon>Actinomycetota</taxon>
        <taxon>Actinomycetes</taxon>
        <taxon>Micrococcales</taxon>
        <taxon>Micrococcaceae</taxon>
        <taxon>Glutamicibacter</taxon>
    </lineage>
</organism>
<comment type="subunit">
    <text evidence="9">Homohexamer. The homohexamer assembles into an open ring structure.</text>
</comment>
<evidence type="ECO:0000256" key="12">
    <source>
        <dbReference type="SAM" id="MobiDB-lite"/>
    </source>
</evidence>
<keyword evidence="3 9" id="KW-0378">Hydrolase</keyword>
<feature type="domain" description="Rho RNA-BD" evidence="13">
    <location>
        <begin position="376"/>
        <end position="454"/>
    </location>
</feature>
<evidence type="ECO:0000259" key="13">
    <source>
        <dbReference type="PROSITE" id="PS51856"/>
    </source>
</evidence>
<dbReference type="EMBL" id="CP102487">
    <property type="protein sequence ID" value="UUX60235.1"/>
    <property type="molecule type" value="Genomic_DNA"/>
</dbReference>
<dbReference type="GO" id="GO:0008186">
    <property type="term" value="F:ATP-dependent activity, acting on RNA"/>
    <property type="evidence" value="ECO:0007669"/>
    <property type="project" value="UniProtKB-UniRule"/>
</dbReference>
<evidence type="ECO:0000256" key="10">
    <source>
        <dbReference type="NCBIfam" id="TIGR00767"/>
    </source>
</evidence>
<feature type="compositionally biased region" description="Basic and acidic residues" evidence="12">
    <location>
        <begin position="85"/>
        <end position="105"/>
    </location>
</feature>
<dbReference type="PANTHER" id="PTHR46425:SF1">
    <property type="entry name" value="TRANSCRIPTION TERMINATION FACTOR RHO"/>
    <property type="match status" value="1"/>
</dbReference>
<dbReference type="GO" id="GO:0016787">
    <property type="term" value="F:hydrolase activity"/>
    <property type="evidence" value="ECO:0007669"/>
    <property type="project" value="UniProtKB-KW"/>
</dbReference>
<keyword evidence="8 9" id="KW-0804">Transcription</keyword>
<feature type="compositionally biased region" description="Low complexity" evidence="12">
    <location>
        <begin position="137"/>
        <end position="163"/>
    </location>
</feature>
<dbReference type="Gene3D" id="3.40.50.300">
    <property type="entry name" value="P-loop containing nucleotide triphosphate hydrolases"/>
    <property type="match status" value="1"/>
</dbReference>
<evidence type="ECO:0000256" key="4">
    <source>
        <dbReference type="ARBA" id="ARBA00022806"/>
    </source>
</evidence>
<dbReference type="GO" id="GO:0004386">
    <property type="term" value="F:helicase activity"/>
    <property type="evidence" value="ECO:0007669"/>
    <property type="project" value="UniProtKB-UniRule"/>
</dbReference>
<feature type="binding site" evidence="9">
    <location>
        <begin position="509"/>
        <end position="514"/>
    </location>
    <ligand>
        <name>ATP</name>
        <dbReference type="ChEBI" id="CHEBI:30616"/>
    </ligand>
</feature>
<evidence type="ECO:0000256" key="8">
    <source>
        <dbReference type="ARBA" id="ARBA00023163"/>
    </source>
</evidence>
<dbReference type="EMBL" id="CP042260">
    <property type="protein sequence ID" value="QDY64931.1"/>
    <property type="molecule type" value="Genomic_DNA"/>
</dbReference>
<evidence type="ECO:0000256" key="7">
    <source>
        <dbReference type="ARBA" id="ARBA00023015"/>
    </source>
</evidence>
<keyword evidence="2 9" id="KW-0547">Nucleotide-binding</keyword>
<protein>
    <recommendedName>
        <fullName evidence="9 10">Transcription termination factor Rho</fullName>
        <ecNumber evidence="9 10">3.6.4.-</ecNumber>
    </recommendedName>
    <alternativeName>
        <fullName evidence="9">ATP-dependent helicase Rho</fullName>
    </alternativeName>
</protein>
<evidence type="ECO:0000313" key="16">
    <source>
        <dbReference type="Proteomes" id="UP000320717"/>
    </source>
</evidence>
<reference evidence="14 16" key="1">
    <citation type="submission" date="2019-07" db="EMBL/GenBank/DDBJ databases">
        <title>Complete Genome Sequence of drought tolerant Plant Growth-Promoting Rhizobacterium Glutamicibacter halophytocola DR408.</title>
        <authorList>
            <person name="Nishu S.D."/>
            <person name="Lee T.K."/>
        </authorList>
    </citation>
    <scope>NUCLEOTIDE SEQUENCE [LARGE SCALE GENOMIC DNA]</scope>
    <source>
        <strain evidence="14 16">DR408</strain>
    </source>
</reference>
<evidence type="ECO:0000313" key="15">
    <source>
        <dbReference type="EMBL" id="UUX60235.1"/>
    </source>
</evidence>
<dbReference type="InterPro" id="IPR003593">
    <property type="entry name" value="AAA+_ATPase"/>
</dbReference>
<dbReference type="Gene3D" id="2.40.50.140">
    <property type="entry name" value="Nucleic acid-binding proteins"/>
    <property type="match status" value="1"/>
</dbReference>
<keyword evidence="7 9" id="KW-0805">Transcription regulation</keyword>
<dbReference type="PROSITE" id="PS51856">
    <property type="entry name" value="RHO_RNA_BD"/>
    <property type="match status" value="1"/>
</dbReference>
<dbReference type="HAMAP" id="MF_01884">
    <property type="entry name" value="Rho"/>
    <property type="match status" value="1"/>
</dbReference>
<feature type="binding site" evidence="9">
    <location>
        <begin position="497"/>
        <end position="502"/>
    </location>
    <ligand>
        <name>ATP</name>
        <dbReference type="ChEBI" id="CHEBI:30616"/>
    </ligand>
</feature>
<dbReference type="Pfam" id="PF07498">
    <property type="entry name" value="Rho_N"/>
    <property type="match status" value="1"/>
</dbReference>
<dbReference type="SUPFAM" id="SSF52540">
    <property type="entry name" value="P-loop containing nucleoside triphosphate hydrolases"/>
    <property type="match status" value="1"/>
</dbReference>
<keyword evidence="4 9" id="KW-0347">Helicase</keyword>
<feature type="compositionally biased region" description="Low complexity" evidence="12">
    <location>
        <begin position="178"/>
        <end position="189"/>
    </location>
</feature>
<dbReference type="InterPro" id="IPR041703">
    <property type="entry name" value="Rho_factor_ATP-bd"/>
</dbReference>
<dbReference type="EC" id="3.6.4.-" evidence="9 10"/>
<dbReference type="SMART" id="SM00382">
    <property type="entry name" value="AAA"/>
    <property type="match status" value="1"/>
</dbReference>
<evidence type="ECO:0000256" key="2">
    <source>
        <dbReference type="ARBA" id="ARBA00022741"/>
    </source>
</evidence>
<evidence type="ECO:0000256" key="9">
    <source>
        <dbReference type="HAMAP-Rule" id="MF_01884"/>
    </source>
</evidence>
<feature type="binding site" evidence="9">
    <location>
        <position position="540"/>
    </location>
    <ligand>
        <name>ATP</name>
        <dbReference type="ChEBI" id="CHEBI:30616"/>
    </ligand>
</feature>
<dbReference type="SUPFAM" id="SSF50249">
    <property type="entry name" value="Nucleic acid-binding proteins"/>
    <property type="match status" value="1"/>
</dbReference>
<dbReference type="InterPro" id="IPR027417">
    <property type="entry name" value="P-loop_NTPase"/>
</dbReference>
<dbReference type="NCBIfam" id="TIGR00767">
    <property type="entry name" value="rho"/>
    <property type="match status" value="1"/>
</dbReference>
<dbReference type="InterPro" id="IPR011129">
    <property type="entry name" value="CSD"/>
</dbReference>
<dbReference type="GO" id="GO:0003723">
    <property type="term" value="F:RNA binding"/>
    <property type="evidence" value="ECO:0007669"/>
    <property type="project" value="UniProtKB-UniRule"/>
</dbReference>
<keyword evidence="16" id="KW-1185">Reference proteome</keyword>
<name>A0A5B8IJV2_9MICC</name>
<dbReference type="AlphaFoldDB" id="A0A5B8IJV2"/>
<dbReference type="PANTHER" id="PTHR46425">
    <property type="entry name" value="TRANSCRIPTION TERMINATION FACTOR RHO"/>
    <property type="match status" value="1"/>
</dbReference>
<feature type="compositionally biased region" description="Basic and acidic residues" evidence="12">
    <location>
        <begin position="241"/>
        <end position="269"/>
    </location>
</feature>
<accession>A0A5B8IJV2</accession>
<feature type="compositionally biased region" description="Low complexity" evidence="12">
    <location>
        <begin position="106"/>
        <end position="122"/>
    </location>
</feature>
<keyword evidence="6 9" id="KW-0694">RNA-binding</keyword>
<dbReference type="CDD" id="cd01128">
    <property type="entry name" value="rho_factor_C"/>
    <property type="match status" value="1"/>
</dbReference>
<dbReference type="Pfam" id="PF07497">
    <property type="entry name" value="Rho_RNA_bind"/>
    <property type="match status" value="1"/>
</dbReference>
<dbReference type="Proteomes" id="UP001060018">
    <property type="component" value="Chromosome"/>
</dbReference>
<evidence type="ECO:0000256" key="3">
    <source>
        <dbReference type="ARBA" id="ARBA00022801"/>
    </source>
</evidence>
<gene>
    <name evidence="9 15" type="primary">rho</name>
    <name evidence="14" type="ORF">FQA45_00600</name>
    <name evidence="15" type="ORF">NUH22_06385</name>
</gene>
<evidence type="ECO:0000256" key="6">
    <source>
        <dbReference type="ARBA" id="ARBA00022884"/>
    </source>
</evidence>
<evidence type="ECO:0000256" key="1">
    <source>
        <dbReference type="ARBA" id="ARBA00022472"/>
    </source>
</evidence>
<dbReference type="InterPro" id="IPR011113">
    <property type="entry name" value="Rho_RNA-bd"/>
</dbReference>
<sequence length="752" mass="83813">MTETTSLNEGVDTKTSETKSAGLASLKMTQLQQLASQLGITGGSRMRKADLVKAIGDHQRGGSVAAKDAKAAKADTGTAAAPAEQPKETKARSRRAPKAEAKVEAEAAPEAQPAAEPAAAEQKPVRTRRPSRRVTDSGKAPVAAEAKTEAPEAASETEAAPAEQKAPRQRRNSKAKAEAAAEQPAANAEPKAEAAEGNGEAREERRERNNNRRDRNNRRERSNDRAERNDRGEAGEPENNGEAREERRERGNRRERNNDRAERNDRGEAGEPENNGEAREERRERGNRRERNNDRAERNNERTESSETEGGEERNERNNDRNDRNNRRERNNDRNDRNNRRERNNDRNERNNDRNNRNRRNRRDDDEPQLSEDDVVLPVAGILDVLENYAFVRTSGYLPGPNDVYVTLGQVKKYNLRKGDAIVGAIRQPREGETPNPRQKFNALVQLTSVNGKKPEDNRERVEFNKLVPLYPTERLRLETDPKLVGPRVIDLVAPIGKGQRGLIVSPPKAGKTLILQAIANAITINNPEVHLMMVLVDERPEEVTDMQRTVKGEVIASTFDRPADDHTTVAELAIERAKRLVEMGMDVVVLLDSMTRLGRAYNLSAPASGRILSGGVDSAALYPPKRFFGAARNIENGGSLTILATALVETGSKMDEVIFEEFKGTGNMELRLSRQLAEKRIFPAVDVNASSTRREEQLMSAEEVRIMWRLRRMLSGIDPQQALEVLTGKIRETGSNAEFLMLVNKTTPNKD</sequence>
<evidence type="ECO:0000256" key="11">
    <source>
        <dbReference type="PROSITE-ProRule" id="PRU01203"/>
    </source>
</evidence>
<keyword evidence="1 9" id="KW-0806">Transcription termination</keyword>
<feature type="compositionally biased region" description="Basic and acidic residues" evidence="12">
    <location>
        <begin position="276"/>
        <end position="356"/>
    </location>
</feature>
<comment type="similarity">
    <text evidence="9 11">Belongs to the Rho family.</text>
</comment>
<dbReference type="InterPro" id="IPR011112">
    <property type="entry name" value="Rho-like_N"/>
</dbReference>
<dbReference type="NCBIfam" id="NF006886">
    <property type="entry name" value="PRK09376.1"/>
    <property type="match status" value="1"/>
</dbReference>
<evidence type="ECO:0000313" key="14">
    <source>
        <dbReference type="EMBL" id="QDY64931.1"/>
    </source>
</evidence>
<evidence type="ECO:0000313" key="17">
    <source>
        <dbReference type="Proteomes" id="UP001060018"/>
    </source>
</evidence>
<dbReference type="SMART" id="SM00357">
    <property type="entry name" value="CSP"/>
    <property type="match status" value="1"/>
</dbReference>
<keyword evidence="5 9" id="KW-0067">ATP-binding</keyword>
<dbReference type="InterPro" id="IPR000194">
    <property type="entry name" value="ATPase_F1/V1/A1_a/bsu_nucl-bd"/>
</dbReference>
<comment type="function">
    <text evidence="9">Facilitates transcription termination by a mechanism that involves Rho binding to the nascent RNA, activation of Rho's RNA-dependent ATPase activity, and release of the mRNA from the DNA template.</text>
</comment>
<dbReference type="InterPro" id="IPR012340">
    <property type="entry name" value="NA-bd_OB-fold"/>
</dbReference>
<dbReference type="Pfam" id="PF00006">
    <property type="entry name" value="ATP-synt_ab"/>
    <property type="match status" value="1"/>
</dbReference>
<dbReference type="Proteomes" id="UP000320717">
    <property type="component" value="Chromosome"/>
</dbReference>
<dbReference type="RefSeq" id="WP_146274865.1">
    <property type="nucleotide sequence ID" value="NZ_CP042260.1"/>
</dbReference>
<feature type="region of interest" description="Disordered" evidence="12">
    <location>
        <begin position="1"/>
        <end position="20"/>
    </location>
</feature>
<dbReference type="OrthoDB" id="9805197at2"/>
<evidence type="ECO:0000256" key="5">
    <source>
        <dbReference type="ARBA" id="ARBA00022840"/>
    </source>
</evidence>
<feature type="compositionally biased region" description="Basic and acidic residues" evidence="12">
    <location>
        <begin position="190"/>
        <end position="234"/>
    </location>
</feature>
<dbReference type="GO" id="GO:0006353">
    <property type="term" value="P:DNA-templated transcription termination"/>
    <property type="evidence" value="ECO:0007669"/>
    <property type="project" value="UniProtKB-UniRule"/>
</dbReference>